<gene>
    <name evidence="1" type="ORF">KHB02_022370</name>
</gene>
<sequence length="59" mass="6886">MLKKPRTLRKELRKIRSLNARMLLLDDDKWNYLNAEKGFAGELEFDKLTEKASVSVSCD</sequence>
<protein>
    <submittedName>
        <fullName evidence="1">Uncharacterized protein</fullName>
    </submittedName>
</protein>
<proteinExistence type="predicted"/>
<evidence type="ECO:0000313" key="1">
    <source>
        <dbReference type="EMBL" id="MCH6268281.1"/>
    </source>
</evidence>
<reference evidence="1 2" key="1">
    <citation type="submission" date="2022-03" db="EMBL/GenBank/DDBJ databases">
        <title>Novel Bacillus species.</title>
        <authorList>
            <person name="Liu G."/>
        </authorList>
    </citation>
    <scope>NUCLEOTIDE SEQUENCE [LARGE SCALE GENOMIC DNA]</scope>
    <source>
        <strain evidence="1 2">FJAT-50051</strain>
    </source>
</reference>
<dbReference type="AlphaFoldDB" id="A0A9J6MUF1"/>
<evidence type="ECO:0000313" key="2">
    <source>
        <dbReference type="Proteomes" id="UP000677265"/>
    </source>
</evidence>
<comment type="caution">
    <text evidence="1">The sequence shown here is derived from an EMBL/GenBank/DDBJ whole genome shotgun (WGS) entry which is preliminary data.</text>
</comment>
<name>A0A9J6MUF1_9BACI</name>
<dbReference type="Proteomes" id="UP000677265">
    <property type="component" value="Unassembled WGS sequence"/>
</dbReference>
<keyword evidence="2" id="KW-1185">Reference proteome</keyword>
<organism evidence="1 2">
    <name type="scientific">Neobacillus citreus</name>
    <dbReference type="NCBI Taxonomy" id="2833578"/>
    <lineage>
        <taxon>Bacteria</taxon>
        <taxon>Bacillati</taxon>
        <taxon>Bacillota</taxon>
        <taxon>Bacilli</taxon>
        <taxon>Bacillales</taxon>
        <taxon>Bacillaceae</taxon>
        <taxon>Neobacillus</taxon>
    </lineage>
</organism>
<accession>A0A9J6MUF1</accession>
<dbReference type="RefSeq" id="WP_241114022.1">
    <property type="nucleotide sequence ID" value="NZ_JAGYPE020000053.1"/>
</dbReference>
<dbReference type="EMBL" id="JAGYPE020000053">
    <property type="protein sequence ID" value="MCH6268281.1"/>
    <property type="molecule type" value="Genomic_DNA"/>
</dbReference>